<evidence type="ECO:0000313" key="1">
    <source>
        <dbReference type="EMBL" id="CAG8638048.1"/>
    </source>
</evidence>
<feature type="non-terminal residue" evidence="1">
    <location>
        <position position="307"/>
    </location>
</feature>
<comment type="caution">
    <text evidence="1">The sequence shown here is derived from an EMBL/GenBank/DDBJ whole genome shotgun (WGS) entry which is preliminary data.</text>
</comment>
<name>A0A9N9DFI2_9GLOM</name>
<dbReference type="EMBL" id="CAJVPS010007792">
    <property type="protein sequence ID" value="CAG8638048.1"/>
    <property type="molecule type" value="Genomic_DNA"/>
</dbReference>
<proteinExistence type="predicted"/>
<sequence length="307" mass="33845">MATLSGYLAILAVDIANDNPVIKQTISLVDFLPAPDFLFLMSYDFKLTCSAYFSDSTSSNCTNAITYDYNSGYYYAKFTNDGSFKMSPPSTTTKMIEGLNFIFVIKDPKFNASNPDSLVIMANDAEGINSETLANSGSNYQSSIYGMNSFIIGYDVNANLAYTRSIKEIIQPSPWTNFGIPPHYSSEPYINADVRVKSLLVTVETEQRSKTVLSSFALFGGAWGLAAGVYTLFFGHDTQRPWGCAQTCCCIFSKKAKSHFRNTFPVIPLAGNAKLASPESNLIPQSQDPAVQHLQQRLDALELFLRD</sequence>
<dbReference type="AlphaFoldDB" id="A0A9N9DFI2"/>
<evidence type="ECO:0000313" key="2">
    <source>
        <dbReference type="Proteomes" id="UP000789508"/>
    </source>
</evidence>
<organism evidence="1 2">
    <name type="scientific">Ambispora leptoticha</name>
    <dbReference type="NCBI Taxonomy" id="144679"/>
    <lineage>
        <taxon>Eukaryota</taxon>
        <taxon>Fungi</taxon>
        <taxon>Fungi incertae sedis</taxon>
        <taxon>Mucoromycota</taxon>
        <taxon>Glomeromycotina</taxon>
        <taxon>Glomeromycetes</taxon>
        <taxon>Archaeosporales</taxon>
        <taxon>Ambisporaceae</taxon>
        <taxon>Ambispora</taxon>
    </lineage>
</organism>
<reference evidence="1" key="1">
    <citation type="submission" date="2021-06" db="EMBL/GenBank/DDBJ databases">
        <authorList>
            <person name="Kallberg Y."/>
            <person name="Tangrot J."/>
            <person name="Rosling A."/>
        </authorList>
    </citation>
    <scope>NUCLEOTIDE SEQUENCE</scope>
    <source>
        <strain evidence="1">FL130A</strain>
    </source>
</reference>
<keyword evidence="2" id="KW-1185">Reference proteome</keyword>
<gene>
    <name evidence="1" type="ORF">ALEPTO_LOCUS9614</name>
</gene>
<dbReference type="OrthoDB" id="2421077at2759"/>
<protein>
    <submittedName>
        <fullName evidence="1">8684_t:CDS:1</fullName>
    </submittedName>
</protein>
<dbReference type="Proteomes" id="UP000789508">
    <property type="component" value="Unassembled WGS sequence"/>
</dbReference>
<accession>A0A9N9DFI2</accession>